<dbReference type="AlphaFoldDB" id="A0A0F9D5I7"/>
<feature type="transmembrane region" description="Helical" evidence="1">
    <location>
        <begin position="21"/>
        <end position="54"/>
    </location>
</feature>
<organism evidence="2">
    <name type="scientific">marine sediment metagenome</name>
    <dbReference type="NCBI Taxonomy" id="412755"/>
    <lineage>
        <taxon>unclassified sequences</taxon>
        <taxon>metagenomes</taxon>
        <taxon>ecological metagenomes</taxon>
    </lineage>
</organism>
<comment type="caution">
    <text evidence="2">The sequence shown here is derived from an EMBL/GenBank/DDBJ whole genome shotgun (WGS) entry which is preliminary data.</text>
</comment>
<keyword evidence="1" id="KW-0472">Membrane</keyword>
<evidence type="ECO:0000313" key="2">
    <source>
        <dbReference type="EMBL" id="KKL56834.1"/>
    </source>
</evidence>
<proteinExistence type="predicted"/>
<evidence type="ECO:0000256" key="1">
    <source>
        <dbReference type="SAM" id="Phobius"/>
    </source>
</evidence>
<sequence>MKKSILGKLTGWFRPEYAPRVIDIAGMGFLIAAAFLALGIAPALAATGIALLVIGWASE</sequence>
<reference evidence="2" key="1">
    <citation type="journal article" date="2015" name="Nature">
        <title>Complex archaea that bridge the gap between prokaryotes and eukaryotes.</title>
        <authorList>
            <person name="Spang A."/>
            <person name="Saw J.H."/>
            <person name="Jorgensen S.L."/>
            <person name="Zaremba-Niedzwiedzka K."/>
            <person name="Martijn J."/>
            <person name="Lind A.E."/>
            <person name="van Eijk R."/>
            <person name="Schleper C."/>
            <person name="Guy L."/>
            <person name="Ettema T.J."/>
        </authorList>
    </citation>
    <scope>NUCLEOTIDE SEQUENCE</scope>
</reference>
<name>A0A0F9D5I7_9ZZZZ</name>
<dbReference type="EMBL" id="LAZR01030361">
    <property type="protein sequence ID" value="KKL56834.1"/>
    <property type="molecule type" value="Genomic_DNA"/>
</dbReference>
<keyword evidence="1" id="KW-0812">Transmembrane</keyword>
<accession>A0A0F9D5I7</accession>
<gene>
    <name evidence="2" type="ORF">LCGC14_2241450</name>
</gene>
<protein>
    <submittedName>
        <fullName evidence="2">Uncharacterized protein</fullName>
    </submittedName>
</protein>
<keyword evidence="1" id="KW-1133">Transmembrane helix</keyword>